<keyword evidence="5 9" id="KW-0812">Transmembrane</keyword>
<feature type="transmembrane region" description="Helical" evidence="10">
    <location>
        <begin position="409"/>
        <end position="427"/>
    </location>
</feature>
<dbReference type="Pfam" id="PF13244">
    <property type="entry name" value="MbhD"/>
    <property type="match status" value="1"/>
</dbReference>
<feature type="transmembrane region" description="Helical" evidence="10">
    <location>
        <begin position="162"/>
        <end position="185"/>
    </location>
</feature>
<dbReference type="Pfam" id="PF04039">
    <property type="entry name" value="MnhB"/>
    <property type="match status" value="1"/>
</dbReference>
<dbReference type="Pfam" id="PF00662">
    <property type="entry name" value="Proton_antipo_N"/>
    <property type="match status" value="1"/>
</dbReference>
<evidence type="ECO:0000256" key="1">
    <source>
        <dbReference type="ARBA" id="ARBA00004651"/>
    </source>
</evidence>
<feature type="transmembrane region" description="Helical" evidence="10">
    <location>
        <begin position="242"/>
        <end position="263"/>
    </location>
</feature>
<dbReference type="Pfam" id="PF00361">
    <property type="entry name" value="Proton_antipo_M"/>
    <property type="match status" value="1"/>
</dbReference>
<feature type="transmembrane region" description="Helical" evidence="10">
    <location>
        <begin position="686"/>
        <end position="708"/>
    </location>
</feature>
<evidence type="ECO:0000259" key="12">
    <source>
        <dbReference type="Pfam" id="PF00662"/>
    </source>
</evidence>
<keyword evidence="4" id="KW-1003">Cell membrane</keyword>
<feature type="transmembrane region" description="Helical" evidence="10">
    <location>
        <begin position="749"/>
        <end position="766"/>
    </location>
</feature>
<accession>A0AA43Z7I9</accession>
<dbReference type="InterPro" id="IPR046806">
    <property type="entry name" value="MrpA_C/MbhE"/>
</dbReference>
<dbReference type="EMBL" id="JAAPAP010000010">
    <property type="protein sequence ID" value="NHN78370.1"/>
    <property type="molecule type" value="Genomic_DNA"/>
</dbReference>
<evidence type="ECO:0000256" key="9">
    <source>
        <dbReference type="RuleBase" id="RU000320"/>
    </source>
</evidence>
<evidence type="ECO:0000256" key="5">
    <source>
        <dbReference type="ARBA" id="ARBA00022692"/>
    </source>
</evidence>
<feature type="transmembrane region" description="Helical" evidence="10">
    <location>
        <begin position="269"/>
        <end position="291"/>
    </location>
</feature>
<evidence type="ECO:0000256" key="10">
    <source>
        <dbReference type="SAM" id="Phobius"/>
    </source>
</evidence>
<evidence type="ECO:0000259" key="15">
    <source>
        <dbReference type="Pfam" id="PF20501"/>
    </source>
</evidence>
<evidence type="ECO:0000259" key="11">
    <source>
        <dbReference type="Pfam" id="PF00361"/>
    </source>
</evidence>
<keyword evidence="3" id="KW-0050">Antiport</keyword>
<evidence type="ECO:0000256" key="3">
    <source>
        <dbReference type="ARBA" id="ARBA00022449"/>
    </source>
</evidence>
<feature type="transmembrane region" description="Helical" evidence="10">
    <location>
        <begin position="205"/>
        <end position="230"/>
    </location>
</feature>
<dbReference type="GO" id="GO:0006811">
    <property type="term" value="P:monoatomic ion transport"/>
    <property type="evidence" value="ECO:0007669"/>
    <property type="project" value="UniProtKB-KW"/>
</dbReference>
<dbReference type="InterPro" id="IPR001750">
    <property type="entry name" value="ND/Mrp_TM"/>
</dbReference>
<evidence type="ECO:0000259" key="14">
    <source>
        <dbReference type="Pfam" id="PF13244"/>
    </source>
</evidence>
<feature type="transmembrane region" description="Helical" evidence="10">
    <location>
        <begin position="108"/>
        <end position="125"/>
    </location>
</feature>
<dbReference type="GO" id="GO:0015297">
    <property type="term" value="F:antiporter activity"/>
    <property type="evidence" value="ECO:0007669"/>
    <property type="project" value="UniProtKB-KW"/>
</dbReference>
<proteinExistence type="predicted"/>
<organism evidence="16 17">
    <name type="scientific">Azotobacter chroococcum</name>
    <dbReference type="NCBI Taxonomy" id="353"/>
    <lineage>
        <taxon>Bacteria</taxon>
        <taxon>Pseudomonadati</taxon>
        <taxon>Pseudomonadota</taxon>
        <taxon>Gammaproteobacteria</taxon>
        <taxon>Pseudomonadales</taxon>
        <taxon>Pseudomonadaceae</taxon>
        <taxon>Azotobacter</taxon>
    </lineage>
</organism>
<evidence type="ECO:0000313" key="17">
    <source>
        <dbReference type="Proteomes" id="UP000736384"/>
    </source>
</evidence>
<evidence type="ECO:0000256" key="4">
    <source>
        <dbReference type="ARBA" id="ARBA00022475"/>
    </source>
</evidence>
<keyword evidence="6 10" id="KW-1133">Transmembrane helix</keyword>
<feature type="transmembrane region" description="Helical" evidence="10">
    <location>
        <begin position="367"/>
        <end position="389"/>
    </location>
</feature>
<evidence type="ECO:0000256" key="2">
    <source>
        <dbReference type="ARBA" id="ARBA00022448"/>
    </source>
</evidence>
<feature type="domain" description="Na+/H+ antiporter MnhB subunit-related protein" evidence="13">
    <location>
        <begin position="788"/>
        <end position="911"/>
    </location>
</feature>
<dbReference type="Pfam" id="PF20501">
    <property type="entry name" value="MbhE"/>
    <property type="match status" value="1"/>
</dbReference>
<feature type="transmembrane region" description="Helical" evidence="10">
    <location>
        <begin position="652"/>
        <end position="674"/>
    </location>
</feature>
<dbReference type="InterPro" id="IPR050616">
    <property type="entry name" value="CPA3_Na-H_Antiporter_A"/>
</dbReference>
<evidence type="ECO:0000313" key="16">
    <source>
        <dbReference type="EMBL" id="NHN78370.1"/>
    </source>
</evidence>
<keyword evidence="8 10" id="KW-0472">Membrane</keyword>
<dbReference type="InterPro" id="IPR001516">
    <property type="entry name" value="Proton_antipo_N"/>
</dbReference>
<feature type="domain" description="NADH:quinone oxidoreductase/Mrp antiporter transmembrane" evidence="11">
    <location>
        <begin position="126"/>
        <end position="402"/>
    </location>
</feature>
<comment type="subcellular location">
    <subcellularLocation>
        <location evidence="1">Cell membrane</location>
        <topology evidence="1">Multi-pass membrane protein</topology>
    </subcellularLocation>
    <subcellularLocation>
        <location evidence="9">Membrane</location>
        <topology evidence="9">Multi-pass membrane protein</topology>
    </subcellularLocation>
</comment>
<feature type="domain" description="NADH-Ubiquinone oxidoreductase (complex I) chain 5 N-terminal" evidence="12">
    <location>
        <begin position="65"/>
        <end position="110"/>
    </location>
</feature>
<feature type="transmembrane region" description="Helical" evidence="10">
    <location>
        <begin position="787"/>
        <end position="809"/>
    </location>
</feature>
<feature type="transmembrane region" description="Helical" evidence="10">
    <location>
        <begin position="298"/>
        <end position="317"/>
    </location>
</feature>
<feature type="transmembrane region" description="Helical" evidence="10">
    <location>
        <begin position="847"/>
        <end position="870"/>
    </location>
</feature>
<feature type="transmembrane region" description="Helical" evidence="10">
    <location>
        <begin position="890"/>
        <end position="914"/>
    </location>
</feature>
<comment type="caution">
    <text evidence="16">The sequence shown here is derived from an EMBL/GenBank/DDBJ whole genome shotgun (WGS) entry which is preliminary data.</text>
</comment>
<protein>
    <submittedName>
        <fullName evidence="16">Monovalent cation/H+ antiporter subunit A</fullName>
    </submittedName>
</protein>
<feature type="transmembrane region" description="Helical" evidence="10">
    <location>
        <begin position="569"/>
        <end position="589"/>
    </location>
</feature>
<evidence type="ECO:0000256" key="8">
    <source>
        <dbReference type="ARBA" id="ARBA00023136"/>
    </source>
</evidence>
<feature type="domain" description="MrpA C-terminal/MbhE" evidence="15">
    <location>
        <begin position="685"/>
        <end position="767"/>
    </location>
</feature>
<name>A0AA43Z7I9_9GAMM</name>
<feature type="transmembrane region" description="Helical" evidence="10">
    <location>
        <begin position="76"/>
        <end position="96"/>
    </location>
</feature>
<dbReference type="InterPro" id="IPR025383">
    <property type="entry name" value="MrpA_C/MbhD"/>
</dbReference>
<dbReference type="PANTHER" id="PTHR43373:SF1">
    <property type="entry name" value="NA(+)_H(+) ANTIPORTER SUBUNIT A"/>
    <property type="match status" value="1"/>
</dbReference>
<dbReference type="InterPro" id="IPR007182">
    <property type="entry name" value="MnhB"/>
</dbReference>
<dbReference type="GO" id="GO:0005886">
    <property type="term" value="C:plasma membrane"/>
    <property type="evidence" value="ECO:0007669"/>
    <property type="project" value="UniProtKB-SubCell"/>
</dbReference>
<keyword evidence="2" id="KW-0813">Transport</keyword>
<dbReference type="Proteomes" id="UP000736384">
    <property type="component" value="Unassembled WGS sequence"/>
</dbReference>
<reference evidence="16" key="1">
    <citation type="submission" date="2020-03" db="EMBL/GenBank/DDBJ databases">
        <title>Genome assembly of Azotobacter chroococcum W5.</title>
        <authorList>
            <person name="Kannepalli A."/>
        </authorList>
    </citation>
    <scope>NUCLEOTIDE SEQUENCE</scope>
    <source>
        <strain evidence="16">W5</strain>
    </source>
</reference>
<dbReference type="NCBIfam" id="NF009288">
    <property type="entry name" value="PRK12648.1"/>
    <property type="match status" value="1"/>
</dbReference>
<dbReference type="RefSeq" id="WP_165893101.1">
    <property type="nucleotide sequence ID" value="NZ_JAAPAP010000010.1"/>
</dbReference>
<feature type="transmembrane region" description="Helical" evidence="10">
    <location>
        <begin position="323"/>
        <end position="346"/>
    </location>
</feature>
<feature type="domain" description="MrpA C-terminal/MbhD" evidence="14">
    <location>
        <begin position="611"/>
        <end position="674"/>
    </location>
</feature>
<gene>
    <name evidence="16" type="ORF">HA520_13955</name>
</gene>
<keyword evidence="7" id="KW-0406">Ion transport</keyword>
<evidence type="ECO:0000256" key="7">
    <source>
        <dbReference type="ARBA" id="ARBA00023065"/>
    </source>
</evidence>
<feature type="transmembrane region" description="Helical" evidence="10">
    <location>
        <begin position="595"/>
        <end position="619"/>
    </location>
</feature>
<evidence type="ECO:0000259" key="13">
    <source>
        <dbReference type="Pfam" id="PF04039"/>
    </source>
</evidence>
<sequence>MTLALIIALPFLGACLPLLAARRGRSLCAATAALVPLLGLILLFSQSSKVFSGMVVKSSVAWLPELGLNLSLRLDGLGFLFALLILGIGILVIVYARYYLARHEPMGRFFAFLLLFMGAMLGLVLSENLLLMLMFWELTSLSSFLLISFWHHRSDARRGARMALTVTGGGGLALLAGVLLIGHIVGSFELSEVLAAGETIRAHGLYPLTLILVLLGVFTKSAQFPFHFWLPQAMAAPTPVSAYLHSATMVKAGVFLLARLYPALSGSDWWFYLVSLSGLATLLLGAVTALFQHDLKGLLAYSTISHLGLITLLFGLGSDLATVAAVFHIINHAIFKASLFMAAGIIDHETGSRDMRRINGMWKYMPHTAALAMVASAAMAGVPLLNGFLSKEMFFSETLQQNLLGSFHWLLPVAATIAGVFSVAYSLRFIHDVFFNGEPVDLPKAKPHEPPRYMKIPVEVLVFLCLLVGMLPGWSVAPLLAVAASASLGGELPAYSLAIWHGFNLPLAMSIVALLGGVLVYVLRQPLFRWYEGLPELDAQGIFRRCVSVLVDFSRDLTGLLENGSLQRYLGLMLGSALLLAVFALAPLADVDGPVALTPMDGITVLGLAALALTALLSAVFHRNHLVALMILSGSGLMVALAFARYSAPDLALTQLSVEVVTIILLLLTLFFLPDRSPAESSSLRVVRDLLLAAGSGILVALLAYAVLTRPYESIAAFFLENSLTGGGGRNVVNVILVDFRGFDTLGEISVLAIAAVGVFALLHGLRLPHPPRDLQGRPWSADPHPLILDQLARALLPLALLISVFIFLRGHNLPGGGFIAGLITAVALILQYIALGVSRSQARLRFSYHTMAGAGVLVAALTGLGSWAFGRPFLTSAFGHFSLPLVGEFELATAMLFDLGVYLVVVGATLLILSNIGHVGQDESSKEVP</sequence>
<dbReference type="AlphaFoldDB" id="A0AA43Z7I9"/>
<feature type="transmembrane region" description="Helical" evidence="10">
    <location>
        <begin position="131"/>
        <end position="150"/>
    </location>
</feature>
<dbReference type="PRINTS" id="PR01434">
    <property type="entry name" value="NADHDHGNASE5"/>
</dbReference>
<feature type="transmembrane region" description="Helical" evidence="10">
    <location>
        <begin position="626"/>
        <end position="646"/>
    </location>
</feature>
<dbReference type="PANTHER" id="PTHR43373">
    <property type="entry name" value="NA(+)/H(+) ANTIPORTER SUBUNIT"/>
    <property type="match status" value="1"/>
</dbReference>
<feature type="transmembrane region" description="Helical" evidence="10">
    <location>
        <begin position="815"/>
        <end position="835"/>
    </location>
</feature>
<feature type="transmembrane region" description="Helical" evidence="10">
    <location>
        <begin position="460"/>
        <end position="483"/>
    </location>
</feature>
<evidence type="ECO:0000256" key="6">
    <source>
        <dbReference type="ARBA" id="ARBA00022989"/>
    </source>
</evidence>
<feature type="transmembrane region" description="Helical" evidence="10">
    <location>
        <begin position="503"/>
        <end position="523"/>
    </location>
</feature>